<feature type="coiled-coil region" evidence="1">
    <location>
        <begin position="362"/>
        <end position="417"/>
    </location>
</feature>
<dbReference type="PANTHER" id="PTHR38394">
    <property type="entry name" value="NEUROFILAMENT LIGHT PROTEIN"/>
    <property type="match status" value="1"/>
</dbReference>
<name>A0A1J3GQQ6_NOCCA</name>
<feature type="compositionally biased region" description="Low complexity" evidence="2">
    <location>
        <begin position="81"/>
        <end position="90"/>
    </location>
</feature>
<feature type="compositionally biased region" description="Low complexity" evidence="2">
    <location>
        <begin position="127"/>
        <end position="149"/>
    </location>
</feature>
<feature type="region of interest" description="Disordered" evidence="2">
    <location>
        <begin position="78"/>
        <end position="98"/>
    </location>
</feature>
<organism evidence="3">
    <name type="scientific">Noccaea caerulescens</name>
    <name type="common">Alpine penny-cress</name>
    <name type="synonym">Thlaspi caerulescens</name>
    <dbReference type="NCBI Taxonomy" id="107243"/>
    <lineage>
        <taxon>Eukaryota</taxon>
        <taxon>Viridiplantae</taxon>
        <taxon>Streptophyta</taxon>
        <taxon>Embryophyta</taxon>
        <taxon>Tracheophyta</taxon>
        <taxon>Spermatophyta</taxon>
        <taxon>Magnoliopsida</taxon>
        <taxon>eudicotyledons</taxon>
        <taxon>Gunneridae</taxon>
        <taxon>Pentapetalae</taxon>
        <taxon>rosids</taxon>
        <taxon>malvids</taxon>
        <taxon>Brassicales</taxon>
        <taxon>Brassicaceae</taxon>
        <taxon>Coluteocarpeae</taxon>
        <taxon>Noccaea</taxon>
    </lineage>
</organism>
<gene>
    <name evidence="3" type="ORF">LE_TR5439_c2_g1_i1_g.20103</name>
</gene>
<dbReference type="AlphaFoldDB" id="A0A1J3GQQ6"/>
<feature type="compositionally biased region" description="Low complexity" evidence="2">
    <location>
        <begin position="157"/>
        <end position="171"/>
    </location>
</feature>
<evidence type="ECO:0000256" key="2">
    <source>
        <dbReference type="SAM" id="MobiDB-lite"/>
    </source>
</evidence>
<evidence type="ECO:0008006" key="4">
    <source>
        <dbReference type="Google" id="ProtNLM"/>
    </source>
</evidence>
<evidence type="ECO:0000313" key="3">
    <source>
        <dbReference type="EMBL" id="JAU58495.1"/>
    </source>
</evidence>
<accession>A0A1J3GQQ6</accession>
<feature type="region of interest" description="Disordered" evidence="2">
    <location>
        <begin position="120"/>
        <end position="183"/>
    </location>
</feature>
<dbReference type="PANTHER" id="PTHR38394:SF1">
    <property type="entry name" value="NEUROFILAMENT LIGHT PROTEIN"/>
    <property type="match status" value="1"/>
</dbReference>
<feature type="coiled-coil region" evidence="1">
    <location>
        <begin position="509"/>
        <end position="536"/>
    </location>
</feature>
<proteinExistence type="predicted"/>
<feature type="coiled-coil region" evidence="1">
    <location>
        <begin position="598"/>
        <end position="698"/>
    </location>
</feature>
<keyword evidence="1" id="KW-0175">Coiled coil</keyword>
<dbReference type="EMBL" id="GEVL01018846">
    <property type="protein sequence ID" value="JAU58495.1"/>
    <property type="molecule type" value="Transcribed_RNA"/>
</dbReference>
<protein>
    <recommendedName>
        <fullName evidence="4">UVR domain-containing protein</fullName>
    </recommendedName>
</protein>
<reference evidence="3" key="1">
    <citation type="submission" date="2016-07" db="EMBL/GenBank/DDBJ databases">
        <title>De novo transcriptome assembly of four accessions of the metal hyperaccumulator plant Noccaea caerulescens.</title>
        <authorList>
            <person name="Blande D."/>
            <person name="Halimaa P."/>
            <person name="Tervahauta A.I."/>
            <person name="Aarts M.G."/>
            <person name="Karenlampi S.O."/>
        </authorList>
    </citation>
    <scope>NUCLEOTIDE SEQUENCE</scope>
</reference>
<feature type="coiled-coil region" evidence="1">
    <location>
        <begin position="218"/>
        <end position="292"/>
    </location>
</feature>
<sequence length="733" mass="81390">MDGGDDVESLFEGMELFTPSSQFADSSDNTPAILPPSKATLITAPPAEVSESMSEALDENLFSDLTIVSPVQHVPDAVTHPSPLSSSSTSVMNYGRQVSASRRKKRAAVLRIGYGRHEIHEDEDDTVSQQSTDSVSQLSDSVSQQSDSVNQAPDSITQVSDSSTQVSDSVVHQPSGSSAVGSSGRLELVKAQIEGKLNRARDLAGSVTAARKNAIRKRRQASENLRLASTTHDELEKQLEEAIEAEDFDAAERISESLAAAERDRLALMTLLRQAESDCDAIESKMEEVLLSQIAAEEESASLLRQFCTDAENDAASILENAEAFCLEEMGKWHSCSEDVEVRKVELDIESVIVDNVRLSLNDSLEGSVEQEMKEKEMLSKKKEHLSDELQELLALVKAKEKEIDENDFQIKAVEERISNVVFGYKELQASMDKMLDDVQAGLSQIDMETDALSKKKIDVDEFVASEKERGAKLRDLVSVSADEACEYEEVIKLRKTLMSHVSKTREERAKLVNIEEKLSEEVQKLQEELSGTRESVKEGSSRKSIIQQNITSFMDKIMFIEKRMPELEAEKKVAASTRNFKEAGRIAAELKSLNLEKEKIQMETGKANTELEKAEHEIEETIKRLQELEKLIFSKEKELAISRFQRLRIESGTAKAERSAALELSDLEEANLLLEEAKEAESEAEQLKLTCGLKEEEEEEEEAKSCEGFVSMELIATLGLKKLQELAEAVPS</sequence>
<feature type="compositionally biased region" description="Polar residues" evidence="2">
    <location>
        <begin position="172"/>
        <end position="181"/>
    </location>
</feature>
<evidence type="ECO:0000256" key="1">
    <source>
        <dbReference type="SAM" id="Coils"/>
    </source>
</evidence>